<reference evidence="5 6" key="1">
    <citation type="submission" date="2006-11" db="EMBL/GenBank/DDBJ databases">
        <authorList>
            <person name="Giovannoni S."/>
            <person name="Vergin K."/>
            <person name="Ferriera S."/>
            <person name="Johnson J."/>
            <person name="Kravitz S."/>
            <person name="Beeson K."/>
            <person name="Sutton G."/>
            <person name="Rogers Y.-H."/>
            <person name="Friedman R."/>
            <person name="Frazier M."/>
            <person name="Venter J.C."/>
        </authorList>
    </citation>
    <scope>NUCLEOTIDE SEQUENCE [LARGE SCALE GENOMIC DNA]</scope>
    <source>
        <strain evidence="5 6">HTCC2181</strain>
    </source>
</reference>
<comment type="caution">
    <text evidence="5">The sequence shown here is derived from an EMBL/GenBank/DDBJ whole genome shotgun (WGS) entry which is preliminary data.</text>
</comment>
<protein>
    <recommendedName>
        <fullName evidence="3">Nucleotide-binding protein MB2181_03650</fullName>
    </recommendedName>
</protein>
<feature type="compositionally biased region" description="Basic and acidic residues" evidence="4">
    <location>
        <begin position="69"/>
        <end position="84"/>
    </location>
</feature>
<comment type="function">
    <text evidence="3">Nucleotide-binding protein.</text>
</comment>
<dbReference type="GO" id="GO:0000166">
    <property type="term" value="F:nucleotide binding"/>
    <property type="evidence" value="ECO:0007669"/>
    <property type="project" value="UniProtKB-UniRule"/>
</dbReference>
<evidence type="ECO:0000256" key="2">
    <source>
        <dbReference type="ARBA" id="ARBA00093450"/>
    </source>
</evidence>
<dbReference type="Gene3D" id="3.30.70.860">
    <property type="match status" value="1"/>
</dbReference>
<dbReference type="HAMAP" id="MF_00632">
    <property type="entry name" value="UPF0234"/>
    <property type="match status" value="1"/>
</dbReference>
<dbReference type="InterPro" id="IPR007551">
    <property type="entry name" value="YajQ/Smlt4090-like"/>
</dbReference>
<name>A0P6H7_9PROT</name>
<dbReference type="PANTHER" id="PTHR30476:SF0">
    <property type="entry name" value="UPF0234 PROTEIN YAJQ"/>
    <property type="match status" value="1"/>
</dbReference>
<dbReference type="Pfam" id="PF04461">
    <property type="entry name" value="YajQ"/>
    <property type="match status" value="1"/>
</dbReference>
<evidence type="ECO:0000256" key="1">
    <source>
        <dbReference type="ARBA" id="ARBA00022741"/>
    </source>
</evidence>
<organism evidence="5 6">
    <name type="scientific">Methylophilales bacterium HTCC2181</name>
    <dbReference type="NCBI Taxonomy" id="383631"/>
    <lineage>
        <taxon>Bacteria</taxon>
        <taxon>Pseudomonadati</taxon>
        <taxon>Pseudomonadota</taxon>
        <taxon>Betaproteobacteria</taxon>
        <taxon>Nitrosomonadales</taxon>
        <taxon>OM43 clade</taxon>
    </lineage>
</organism>
<comment type="similarity">
    <text evidence="2 3">Belongs to the YajQ family.</text>
</comment>
<evidence type="ECO:0000313" key="6">
    <source>
        <dbReference type="Proteomes" id="UP000054262"/>
    </source>
</evidence>
<evidence type="ECO:0000313" key="5">
    <source>
        <dbReference type="EMBL" id="EAV47137.1"/>
    </source>
</evidence>
<dbReference type="InterPro" id="IPR035571">
    <property type="entry name" value="UPF0234-like_C"/>
</dbReference>
<dbReference type="EMBL" id="AAUX01000001">
    <property type="protein sequence ID" value="EAV47137.1"/>
    <property type="molecule type" value="Genomic_DNA"/>
</dbReference>
<keyword evidence="1 3" id="KW-0547">Nucleotide-binding</keyword>
<dbReference type="NCBIfam" id="NF003819">
    <property type="entry name" value="PRK05412.1"/>
    <property type="match status" value="1"/>
</dbReference>
<proteinExistence type="inferred from homology"/>
<feature type="region of interest" description="Disordered" evidence="4">
    <location>
        <begin position="69"/>
        <end position="88"/>
    </location>
</feature>
<dbReference type="CDD" id="cd11740">
    <property type="entry name" value="YajQ_like"/>
    <property type="match status" value="1"/>
</dbReference>
<dbReference type="AlphaFoldDB" id="A0P6H7"/>
<dbReference type="GO" id="GO:0005829">
    <property type="term" value="C:cytosol"/>
    <property type="evidence" value="ECO:0007669"/>
    <property type="project" value="TreeGrafter"/>
</dbReference>
<evidence type="ECO:0000256" key="3">
    <source>
        <dbReference type="HAMAP-Rule" id="MF_00632"/>
    </source>
</evidence>
<sequence length="164" mass="18631">MPSFDITSKANIENIKNAIDVSMRMVNNRYDFKGTSAKLELYEKDMKITLNGDSEFQINQLKDILFPSMEKKEPDSSKRMESKNIESVSGNKSKQDLIIKSGIDIDLAKEIIKTIKESKIKVQSSIQGDELRIVGAKRDVLQECISLVKATHNKFPLNFGNFRD</sequence>
<evidence type="ECO:0000256" key="4">
    <source>
        <dbReference type="SAM" id="MobiDB-lite"/>
    </source>
</evidence>
<dbReference type="OrthoDB" id="9801447at2"/>
<dbReference type="Proteomes" id="UP000054262">
    <property type="component" value="Unassembled WGS sequence"/>
</dbReference>
<dbReference type="Gene3D" id="3.30.70.990">
    <property type="entry name" value="YajQ-like, domain 2"/>
    <property type="match status" value="1"/>
</dbReference>
<dbReference type="InterPro" id="IPR035570">
    <property type="entry name" value="UPF0234_N"/>
</dbReference>
<accession>A0P6H7</accession>
<keyword evidence="6" id="KW-1185">Reference proteome</keyword>
<gene>
    <name evidence="5" type="ORF">MB2181_03650</name>
</gene>
<dbReference type="SUPFAM" id="SSF89963">
    <property type="entry name" value="YajQ-like"/>
    <property type="match status" value="2"/>
</dbReference>
<dbReference type="PANTHER" id="PTHR30476">
    <property type="entry name" value="UPF0234 PROTEIN YAJQ"/>
    <property type="match status" value="1"/>
</dbReference>
<dbReference type="InterPro" id="IPR036183">
    <property type="entry name" value="YajQ-like_sf"/>
</dbReference>